<feature type="domain" description="C2H2-type" evidence="14">
    <location>
        <begin position="74"/>
        <end position="101"/>
    </location>
</feature>
<protein>
    <recommendedName>
        <fullName evidence="4">Protein hunchback</fullName>
    </recommendedName>
</protein>
<dbReference type="PROSITE" id="PS00028">
    <property type="entry name" value="ZINC_FINGER_C2H2_1"/>
    <property type="match status" value="1"/>
</dbReference>
<dbReference type="EMBL" id="GEZM01062685">
    <property type="protein sequence ID" value="JAV69538.1"/>
    <property type="molecule type" value="Transcribed_RNA"/>
</dbReference>
<dbReference type="GO" id="GO:0035282">
    <property type="term" value="P:segmentation"/>
    <property type="evidence" value="ECO:0007669"/>
    <property type="project" value="UniProtKB-KW"/>
</dbReference>
<dbReference type="GO" id="GO:0008270">
    <property type="term" value="F:zinc ion binding"/>
    <property type="evidence" value="ECO:0007669"/>
    <property type="project" value="UniProtKB-KW"/>
</dbReference>
<keyword evidence="6" id="KW-0302">Gap protein</keyword>
<dbReference type="AlphaFoldDB" id="A0A1Y1L9J3"/>
<feature type="domain" description="C2H2-type" evidence="14">
    <location>
        <begin position="439"/>
        <end position="466"/>
    </location>
</feature>
<evidence type="ECO:0000256" key="1">
    <source>
        <dbReference type="ARBA" id="ARBA00003983"/>
    </source>
</evidence>
<dbReference type="Pfam" id="PF00096">
    <property type="entry name" value="zf-C2H2"/>
    <property type="match status" value="2"/>
</dbReference>
<dbReference type="GO" id="GO:0003677">
    <property type="term" value="F:DNA binding"/>
    <property type="evidence" value="ECO:0007669"/>
    <property type="project" value="UniProtKB-KW"/>
</dbReference>
<comment type="function">
    <text evidence="1">Gap class segmentation protein that controls development of head structures.</text>
</comment>
<proteinExistence type="inferred from homology"/>
<evidence type="ECO:0000256" key="4">
    <source>
        <dbReference type="ARBA" id="ARBA00013638"/>
    </source>
</evidence>
<dbReference type="SUPFAM" id="SSF57667">
    <property type="entry name" value="beta-beta-alpha zinc fingers"/>
    <property type="match status" value="5"/>
</dbReference>
<evidence type="ECO:0000313" key="15">
    <source>
        <dbReference type="EMBL" id="JAV69538.1"/>
    </source>
</evidence>
<dbReference type="InterPro" id="IPR013087">
    <property type="entry name" value="Znf_C2H2_type"/>
</dbReference>
<dbReference type="PROSITE" id="PS50157">
    <property type="entry name" value="ZINC_FINGER_C2H2_2"/>
    <property type="match status" value="5"/>
</dbReference>
<evidence type="ECO:0000256" key="3">
    <source>
        <dbReference type="ARBA" id="ARBA00007746"/>
    </source>
</evidence>
<accession>A0A1Y1L9J3</accession>
<feature type="domain" description="C2H2-type" evidence="14">
    <location>
        <begin position="467"/>
        <end position="494"/>
    </location>
</feature>
<evidence type="ECO:0000256" key="8">
    <source>
        <dbReference type="ARBA" id="ARBA00022737"/>
    </source>
</evidence>
<evidence type="ECO:0000256" key="11">
    <source>
        <dbReference type="ARBA" id="ARBA00023125"/>
    </source>
</evidence>
<dbReference type="PANTHER" id="PTHR24392">
    <property type="entry name" value="ZINC FINGER PROTEIN"/>
    <property type="match status" value="1"/>
</dbReference>
<organism evidence="15">
    <name type="scientific">Photinus pyralis</name>
    <name type="common">Common eastern firefly</name>
    <name type="synonym">Lampyris pyralis</name>
    <dbReference type="NCBI Taxonomy" id="7054"/>
    <lineage>
        <taxon>Eukaryota</taxon>
        <taxon>Metazoa</taxon>
        <taxon>Ecdysozoa</taxon>
        <taxon>Arthropoda</taxon>
        <taxon>Hexapoda</taxon>
        <taxon>Insecta</taxon>
        <taxon>Pterygota</taxon>
        <taxon>Neoptera</taxon>
        <taxon>Endopterygota</taxon>
        <taxon>Coleoptera</taxon>
        <taxon>Polyphaga</taxon>
        <taxon>Elateriformia</taxon>
        <taxon>Elateroidea</taxon>
        <taxon>Lampyridae</taxon>
        <taxon>Lampyrinae</taxon>
        <taxon>Photinus</taxon>
    </lineage>
</organism>
<keyword evidence="11" id="KW-0238">DNA-binding</keyword>
<evidence type="ECO:0000256" key="12">
    <source>
        <dbReference type="ARBA" id="ARBA00023242"/>
    </source>
</evidence>
<keyword evidence="9 13" id="KW-0863">Zinc-finger</keyword>
<sequence length="542" mass="63787">MALVPLTVKEDDIKPLITTEYTSEDVKIEPLKTEEVDLMEVEIRVELVCQGCWYRTFDKKEFMAHIPLCDRKRFVCNVCGFRTAYRYLLTRHMAQHLGERNFKCDQCDYTGFTAAIVRRHAAKHSKDEFFCDNCPYATKLKGSLRIHMLKHIGGKTRKCTVCNYSTNIKRNMQMHMLQHTRPKVHCNQCDYKGYSDSLKLHVLRVHDRIKPFACDKCPFRAFERKSLQLHQSTHSNNYLYCLKCKYKSTNKRNLKRHLQLHTRNFKCPSCNFSTASGVTFRYHKLRHLAQSFKCDQCDFSTYLQSALVAHKRKHATKKVPHMAKQKPQRFNCTLCGYTTPLKYHLRVHSLLHLKKVLKCEVCDYKTYYPKLLESHSKTSGHAFTNLGKSKCERSNVPTPRRRARRANVDLNCDLCDYVATSRDERLSHNESHLDDAKLYTCNICGYKVESKPPLKQHMLVHQLERRYACDRCEYAGKTEKYLRMHMLVHTCQNLKCIECDFVTSQPKYLNRHMQKHYNSEVSMGEYCKICNESNGRFWKGSR</sequence>
<keyword evidence="10" id="KW-0862">Zinc</keyword>
<dbReference type="GO" id="GO:0005634">
    <property type="term" value="C:nucleus"/>
    <property type="evidence" value="ECO:0007669"/>
    <property type="project" value="UniProtKB-SubCell"/>
</dbReference>
<evidence type="ECO:0000256" key="7">
    <source>
        <dbReference type="ARBA" id="ARBA00022723"/>
    </source>
</evidence>
<keyword evidence="7" id="KW-0479">Metal-binding</keyword>
<evidence type="ECO:0000256" key="5">
    <source>
        <dbReference type="ARBA" id="ARBA00022473"/>
    </source>
</evidence>
<dbReference type="PANTHER" id="PTHR24392:SF49">
    <property type="entry name" value="PROTEIN HUNCHBACK"/>
    <property type="match status" value="1"/>
</dbReference>
<keyword evidence="12" id="KW-0539">Nucleus</keyword>
<dbReference type="InterPro" id="IPR036236">
    <property type="entry name" value="Znf_C2H2_sf"/>
</dbReference>
<evidence type="ECO:0000256" key="6">
    <source>
        <dbReference type="ARBA" id="ARBA00022492"/>
    </source>
</evidence>
<comment type="similarity">
    <text evidence="3">Belongs to the hunchback C2H2-type zinc-finger protein family.</text>
</comment>
<name>A0A1Y1L9J3_PHOPY</name>
<evidence type="ECO:0000256" key="10">
    <source>
        <dbReference type="ARBA" id="ARBA00022833"/>
    </source>
</evidence>
<evidence type="ECO:0000256" key="2">
    <source>
        <dbReference type="ARBA" id="ARBA00004123"/>
    </source>
</evidence>
<evidence type="ECO:0000256" key="9">
    <source>
        <dbReference type="ARBA" id="ARBA00022771"/>
    </source>
</evidence>
<keyword evidence="5" id="KW-0217">Developmental protein</keyword>
<dbReference type="SMART" id="SM00355">
    <property type="entry name" value="ZnF_C2H2"/>
    <property type="match status" value="15"/>
</dbReference>
<reference evidence="15" key="1">
    <citation type="journal article" date="2016" name="Sci. Rep.">
        <title>Molecular characterization of firefly nuptial gifts: a multi-omics approach sheds light on postcopulatory sexual selection.</title>
        <authorList>
            <person name="Al-Wathiqui N."/>
            <person name="Fallon T.R."/>
            <person name="South A."/>
            <person name="Weng J.K."/>
            <person name="Lewis S.M."/>
        </authorList>
    </citation>
    <scope>NUCLEOTIDE SEQUENCE</scope>
</reference>
<evidence type="ECO:0000259" key="14">
    <source>
        <dbReference type="PROSITE" id="PS50157"/>
    </source>
</evidence>
<feature type="domain" description="C2H2-type" evidence="14">
    <location>
        <begin position="129"/>
        <end position="156"/>
    </location>
</feature>
<dbReference type="Gene3D" id="3.30.160.60">
    <property type="entry name" value="Classic Zinc Finger"/>
    <property type="match status" value="7"/>
</dbReference>
<feature type="domain" description="C2H2-type" evidence="14">
    <location>
        <begin position="292"/>
        <end position="319"/>
    </location>
</feature>
<keyword evidence="8" id="KW-0677">Repeat</keyword>
<comment type="subcellular location">
    <subcellularLocation>
        <location evidence="2">Nucleus</location>
    </subcellularLocation>
</comment>
<evidence type="ECO:0000256" key="13">
    <source>
        <dbReference type="PROSITE-ProRule" id="PRU00042"/>
    </source>
</evidence>